<gene>
    <name evidence="1" type="ORF">NJU99_13655</name>
</gene>
<accession>A0ABY5E3Z9</accession>
<keyword evidence="2" id="KW-1185">Reference proteome</keyword>
<dbReference type="EMBL" id="CP100595">
    <property type="protein sequence ID" value="UTJ06282.1"/>
    <property type="molecule type" value="Genomic_DNA"/>
</dbReference>
<sequence length="156" mass="17424">MEHGQVIKIGGRPINTPSTAPEAFCWDATKIETGFGIYDGKRYKSETLIGDQSAADWFALETKEVYGENHYGSYVWVRVHGIPQNQPVVKLGYKEGVLVEVKNIRSYSGEILNGKEYKFFIRHIPVSQASTVSDIDISGSLDIYDGATLKDVTYIK</sequence>
<name>A0ABY5E3Z9_9BACT</name>
<evidence type="ECO:0000313" key="2">
    <source>
        <dbReference type="Proteomes" id="UP001060012"/>
    </source>
</evidence>
<dbReference type="Proteomes" id="UP001060012">
    <property type="component" value="Chromosome"/>
</dbReference>
<organism evidence="1 2">
    <name type="scientific">Arcobacter roscoffensis</name>
    <dbReference type="NCBI Taxonomy" id="2961520"/>
    <lineage>
        <taxon>Bacteria</taxon>
        <taxon>Pseudomonadati</taxon>
        <taxon>Campylobacterota</taxon>
        <taxon>Epsilonproteobacteria</taxon>
        <taxon>Campylobacterales</taxon>
        <taxon>Arcobacteraceae</taxon>
        <taxon>Arcobacter</taxon>
    </lineage>
</organism>
<evidence type="ECO:0000313" key="1">
    <source>
        <dbReference type="EMBL" id="UTJ06282.1"/>
    </source>
</evidence>
<dbReference type="RefSeq" id="WP_254576462.1">
    <property type="nucleotide sequence ID" value="NZ_CP100595.1"/>
</dbReference>
<reference evidence="1" key="1">
    <citation type="submission" date="2022-07" db="EMBL/GenBank/DDBJ databases">
        <title>Arcobacter roscoffensis sp. nov., a marine bacterium isolated from coastal seawater collected from Roscoff, France.</title>
        <authorList>
            <person name="Pascual J."/>
            <person name="Lepeaux C."/>
            <person name="Methner A."/>
            <person name="Overmann J."/>
        </authorList>
    </citation>
    <scope>NUCLEOTIDE SEQUENCE</scope>
    <source>
        <strain evidence="1">ARW1-2F2</strain>
    </source>
</reference>
<protein>
    <submittedName>
        <fullName evidence="1">Uncharacterized protein</fullName>
    </submittedName>
</protein>
<proteinExistence type="predicted"/>